<feature type="transmembrane region" description="Helical" evidence="6">
    <location>
        <begin position="211"/>
        <end position="228"/>
    </location>
</feature>
<comment type="caution">
    <text evidence="7">The sequence shown here is derived from an EMBL/GenBank/DDBJ whole genome shotgun (WGS) entry which is preliminary data.</text>
</comment>
<feature type="transmembrane region" description="Helical" evidence="6">
    <location>
        <begin position="186"/>
        <end position="205"/>
    </location>
</feature>
<evidence type="ECO:0000256" key="6">
    <source>
        <dbReference type="SAM" id="Phobius"/>
    </source>
</evidence>
<keyword evidence="3 6" id="KW-0812">Transmembrane</keyword>
<dbReference type="PANTHER" id="PTHR30238">
    <property type="entry name" value="MEMBRANE BOUND PREDICTED REDOX MODULATOR"/>
    <property type="match status" value="1"/>
</dbReference>
<evidence type="ECO:0000256" key="1">
    <source>
        <dbReference type="ARBA" id="ARBA00004141"/>
    </source>
</evidence>
<keyword evidence="5 6" id="KW-0472">Membrane</keyword>
<comment type="subcellular location">
    <subcellularLocation>
        <location evidence="1">Membrane</location>
        <topology evidence="1">Multi-pass membrane protein</topology>
    </subcellularLocation>
</comment>
<evidence type="ECO:0000313" key="7">
    <source>
        <dbReference type="EMBL" id="MBT1690251.1"/>
    </source>
</evidence>
<feature type="transmembrane region" description="Helical" evidence="6">
    <location>
        <begin position="48"/>
        <end position="69"/>
    </location>
</feature>
<name>A0AAP2DFP9_9BACT</name>
<keyword evidence="4 6" id="KW-1133">Transmembrane helix</keyword>
<proteinExistence type="inferred from homology"/>
<dbReference type="AlphaFoldDB" id="A0AAP2DFP9"/>
<gene>
    <name evidence="7" type="ORF">KK078_27040</name>
</gene>
<keyword evidence="8" id="KW-1185">Reference proteome</keyword>
<accession>A0AAP2DFP9</accession>
<dbReference type="Pfam" id="PF03741">
    <property type="entry name" value="TerC"/>
    <property type="match status" value="1"/>
</dbReference>
<dbReference type="GO" id="GO:0016020">
    <property type="term" value="C:membrane"/>
    <property type="evidence" value="ECO:0007669"/>
    <property type="project" value="UniProtKB-SubCell"/>
</dbReference>
<evidence type="ECO:0000256" key="3">
    <source>
        <dbReference type="ARBA" id="ARBA00022692"/>
    </source>
</evidence>
<feature type="transmembrane region" description="Helical" evidence="6">
    <location>
        <begin position="75"/>
        <end position="98"/>
    </location>
</feature>
<feature type="transmembrane region" description="Helical" evidence="6">
    <location>
        <begin position="127"/>
        <end position="147"/>
    </location>
</feature>
<dbReference type="InterPro" id="IPR005496">
    <property type="entry name" value="Integral_membrane_TerC"/>
</dbReference>
<feature type="transmembrane region" description="Helical" evidence="6">
    <location>
        <begin position="153"/>
        <end position="174"/>
    </location>
</feature>
<evidence type="ECO:0000313" key="8">
    <source>
        <dbReference type="Proteomes" id="UP001319180"/>
    </source>
</evidence>
<dbReference type="RefSeq" id="WP_254093469.1">
    <property type="nucleotide sequence ID" value="NZ_JAHESC010000060.1"/>
</dbReference>
<protein>
    <submittedName>
        <fullName evidence="7">TerC family protein</fullName>
    </submittedName>
</protein>
<comment type="similarity">
    <text evidence="2">Belongs to the TerC family.</text>
</comment>
<evidence type="ECO:0000256" key="5">
    <source>
        <dbReference type="ARBA" id="ARBA00023136"/>
    </source>
</evidence>
<dbReference type="PANTHER" id="PTHR30238:SF4">
    <property type="entry name" value="SLL1022 PROTEIN"/>
    <property type="match status" value="1"/>
</dbReference>
<sequence length="275" mass="30005">MEHLFTAEGLVSLVTLTFLEIVLGIDNVVFISILTGKLPIEQQGRARLIGIGLALIARIALLLGVSWLIGLQKPVLTLGAFALSYRDLILFAGGLFLIGKSVSEIHGKLEGTATSSAKNKVITFRSAVVQIILIDLIFSLDSILTAIGLVENVLIIIIAVVISLGIMLFFSRIISDFINKHPTMKLLALAFLIMIGTLLVVEGLHVHVPRGYIYFAMAFALGIEFLNMKIRKKTTPAPVSLREEVTLPKVTAQNTIRKGWSEKFAQEDVEADDTV</sequence>
<feature type="transmembrane region" description="Helical" evidence="6">
    <location>
        <begin position="12"/>
        <end position="36"/>
    </location>
</feature>
<dbReference type="EMBL" id="JAHESC010000060">
    <property type="protein sequence ID" value="MBT1690251.1"/>
    <property type="molecule type" value="Genomic_DNA"/>
</dbReference>
<reference evidence="7 8" key="1">
    <citation type="submission" date="2021-05" db="EMBL/GenBank/DDBJ databases">
        <title>A Polyphasic approach of four new species of the genus Ohtaekwangia: Ohtaekwangia histidinii sp. nov., Ohtaekwangia cretensis sp. nov., Ohtaekwangia indiensis sp. nov., Ohtaekwangia reichenbachii sp. nov. from diverse environment.</title>
        <authorList>
            <person name="Octaviana S."/>
        </authorList>
    </citation>
    <scope>NUCLEOTIDE SEQUENCE [LARGE SCALE GENOMIC DNA]</scope>
    <source>
        <strain evidence="7 8">PWU37</strain>
    </source>
</reference>
<dbReference type="Proteomes" id="UP001319180">
    <property type="component" value="Unassembled WGS sequence"/>
</dbReference>
<evidence type="ECO:0000256" key="2">
    <source>
        <dbReference type="ARBA" id="ARBA00007511"/>
    </source>
</evidence>
<evidence type="ECO:0000256" key="4">
    <source>
        <dbReference type="ARBA" id="ARBA00022989"/>
    </source>
</evidence>
<organism evidence="7 8">
    <name type="scientific">Dawidia soli</name>
    <dbReference type="NCBI Taxonomy" id="2782352"/>
    <lineage>
        <taxon>Bacteria</taxon>
        <taxon>Pseudomonadati</taxon>
        <taxon>Bacteroidota</taxon>
        <taxon>Cytophagia</taxon>
        <taxon>Cytophagales</taxon>
        <taxon>Chryseotaleaceae</taxon>
        <taxon>Dawidia</taxon>
    </lineage>
</organism>